<comment type="caution">
    <text evidence="1">The sequence shown here is derived from an EMBL/GenBank/DDBJ whole genome shotgun (WGS) entry which is preliminary data.</text>
</comment>
<evidence type="ECO:0000313" key="1">
    <source>
        <dbReference type="EMBL" id="MBM9460776.1"/>
    </source>
</evidence>
<organism evidence="1 2">
    <name type="scientific">Nocardioides faecalis</name>
    <dbReference type="NCBI Taxonomy" id="2803858"/>
    <lineage>
        <taxon>Bacteria</taxon>
        <taxon>Bacillati</taxon>
        <taxon>Actinomycetota</taxon>
        <taxon>Actinomycetes</taxon>
        <taxon>Propionibacteriales</taxon>
        <taxon>Nocardioidaceae</taxon>
        <taxon>Nocardioides</taxon>
    </lineage>
</organism>
<dbReference type="RefSeq" id="WP_205292073.1">
    <property type="nucleotide sequence ID" value="NZ_CP074406.1"/>
</dbReference>
<evidence type="ECO:0000313" key="2">
    <source>
        <dbReference type="Proteomes" id="UP000663791"/>
    </source>
</evidence>
<gene>
    <name evidence="1" type="ORF">JK386_12770</name>
</gene>
<reference evidence="1" key="1">
    <citation type="submission" date="2021-01" db="EMBL/GenBank/DDBJ databases">
        <title>Novel species in genus Nocardioides.</title>
        <authorList>
            <person name="Zhang G."/>
        </authorList>
    </citation>
    <scope>NUCLEOTIDE SEQUENCE</scope>
    <source>
        <strain evidence="1">Zg-536</strain>
    </source>
</reference>
<accession>A0A938YB47</accession>
<dbReference type="Proteomes" id="UP000663791">
    <property type="component" value="Unassembled WGS sequence"/>
</dbReference>
<dbReference type="EMBL" id="JAERTX010000010">
    <property type="protein sequence ID" value="MBM9460776.1"/>
    <property type="molecule type" value="Genomic_DNA"/>
</dbReference>
<dbReference type="AlphaFoldDB" id="A0A938YB47"/>
<protein>
    <submittedName>
        <fullName evidence="1">Uncharacterized protein</fullName>
    </submittedName>
</protein>
<sequence length="62" mass="6816">MAPQRAVRNVEVRIDEDSTVLGLLLKTSSAGDRVMVTYEHDGRVVTSWLPSASVRHADPEPV</sequence>
<name>A0A938YB47_9ACTN</name>
<keyword evidence="2" id="KW-1185">Reference proteome</keyword>
<proteinExistence type="predicted"/>